<keyword evidence="5" id="KW-1185">Reference proteome</keyword>
<dbReference type="STRING" id="1748243.Tel_15105"/>
<dbReference type="FunFam" id="1.10.8.350:FF:000001">
    <property type="entry name" value="Lytic murein transglycosylase B"/>
    <property type="match status" value="1"/>
</dbReference>
<gene>
    <name evidence="4" type="ORF">Tel_15105</name>
</gene>
<evidence type="ECO:0000313" key="5">
    <source>
        <dbReference type="Proteomes" id="UP000055136"/>
    </source>
</evidence>
<dbReference type="Proteomes" id="UP000055136">
    <property type="component" value="Chromosome"/>
</dbReference>
<dbReference type="AlphaFoldDB" id="A0A0S2TIK4"/>
<dbReference type="Gene3D" id="1.10.8.350">
    <property type="entry name" value="Bacterial muramidase"/>
    <property type="match status" value="1"/>
</dbReference>
<dbReference type="GO" id="GO:0008933">
    <property type="term" value="F:peptidoglycan lytic transglycosylase activity"/>
    <property type="evidence" value="ECO:0007669"/>
    <property type="project" value="TreeGrafter"/>
</dbReference>
<dbReference type="CDD" id="cd13399">
    <property type="entry name" value="Slt35-like"/>
    <property type="match status" value="1"/>
</dbReference>
<protein>
    <recommendedName>
        <fullName evidence="3">Transglycosylase SLT domain-containing protein</fullName>
    </recommendedName>
</protein>
<dbReference type="InterPro" id="IPR043426">
    <property type="entry name" value="MltB-like"/>
</dbReference>
<dbReference type="EMBL" id="CP013099">
    <property type="protein sequence ID" value="ALP54893.1"/>
    <property type="molecule type" value="Genomic_DNA"/>
</dbReference>
<feature type="chain" id="PRO_5006605106" description="Transglycosylase SLT domain-containing protein" evidence="2">
    <location>
        <begin position="20"/>
        <end position="328"/>
    </location>
</feature>
<dbReference type="KEGG" id="tee:Tel_15105"/>
<reference evidence="4" key="1">
    <citation type="submission" date="2015-10" db="EMBL/GenBank/DDBJ databases">
        <title>Description of Candidatus Tenderia electrophaga gen. nov, sp. nov., an Uncultivated Electroautotroph from a Biocathode Enrichment.</title>
        <authorList>
            <person name="Eddie B.J."/>
            <person name="Malanoski A.P."/>
            <person name="Wang Z."/>
            <person name="Hall R.J."/>
            <person name="Oh S.D."/>
            <person name="Heiner C."/>
            <person name="Lin B."/>
            <person name="Strycharz-Glaven S.M."/>
        </authorList>
    </citation>
    <scope>NUCLEOTIDE SEQUENCE [LARGE SCALE GENOMIC DNA]</scope>
    <source>
        <strain evidence="4">NRL1</strain>
    </source>
</reference>
<evidence type="ECO:0000256" key="1">
    <source>
        <dbReference type="PIRSR" id="PIRSR611757-1"/>
    </source>
</evidence>
<sequence length="328" mass="37325">MLLNTLLCGLLTLPLTVGANTAARQDVQAFIERIADTHKFERGELQRVFEQVEIRPEIIDAMNRPYEAKPWHQYRPLFVTQARMDEGAEFLRQHHSVLQRAESKYGVPAEIITAILGVETRYGRYRGKYRVADALATLGFDYPRRSTFFLKELEAFLLLSREERFDPLAVTGSYAGAMGKPQFISSSYRHYAVDFDGDGIRDLLDNSADAIGSVANYLARHGWQRNQPVAVPVLPGAGAPTENGRLKKPDTAIQQWRQRGYTPEHSVSEQWEADLIVLQSKTGPEYWLGLRNFYAITRYNHSELYAMAVYQLSQGIKRQLQAQANIDQ</sequence>
<dbReference type="Pfam" id="PF13406">
    <property type="entry name" value="SLT_2"/>
    <property type="match status" value="1"/>
</dbReference>
<feature type="signal peptide" evidence="2">
    <location>
        <begin position="1"/>
        <end position="19"/>
    </location>
</feature>
<dbReference type="PANTHER" id="PTHR30163">
    <property type="entry name" value="MEMBRANE-BOUND LYTIC MUREIN TRANSGLYCOSYLASE B"/>
    <property type="match status" value="1"/>
</dbReference>
<name>A0A0S2TIK4_9GAMM</name>
<dbReference type="InterPro" id="IPR023346">
    <property type="entry name" value="Lysozyme-like_dom_sf"/>
</dbReference>
<proteinExistence type="predicted"/>
<accession>A0A0S2TIK4</accession>
<dbReference type="NCBIfam" id="TIGR02282">
    <property type="entry name" value="MltB"/>
    <property type="match status" value="1"/>
</dbReference>
<feature type="domain" description="Transglycosylase SLT" evidence="3">
    <location>
        <begin position="24"/>
        <end position="314"/>
    </location>
</feature>
<dbReference type="PANTHER" id="PTHR30163:SF9">
    <property type="entry name" value="MEMBRANE-BOUND LYTIC MUREIN TRANSGLYCOSYLASE B"/>
    <property type="match status" value="1"/>
</dbReference>
<dbReference type="GO" id="GO:0009253">
    <property type="term" value="P:peptidoglycan catabolic process"/>
    <property type="evidence" value="ECO:0007669"/>
    <property type="project" value="TreeGrafter"/>
</dbReference>
<evidence type="ECO:0000259" key="3">
    <source>
        <dbReference type="Pfam" id="PF13406"/>
    </source>
</evidence>
<keyword evidence="2" id="KW-0732">Signal</keyword>
<evidence type="ECO:0000313" key="4">
    <source>
        <dbReference type="EMBL" id="ALP54893.1"/>
    </source>
</evidence>
<dbReference type="SUPFAM" id="SSF53955">
    <property type="entry name" value="Lysozyme-like"/>
    <property type="match status" value="1"/>
</dbReference>
<dbReference type="InterPro" id="IPR031304">
    <property type="entry name" value="SLT_2"/>
</dbReference>
<organism evidence="4 5">
    <name type="scientific">Candidatus Tenderia electrophaga</name>
    <dbReference type="NCBI Taxonomy" id="1748243"/>
    <lineage>
        <taxon>Bacteria</taxon>
        <taxon>Pseudomonadati</taxon>
        <taxon>Pseudomonadota</taxon>
        <taxon>Gammaproteobacteria</taxon>
        <taxon>Candidatus Tenderiales</taxon>
        <taxon>Candidatus Tenderiaceae</taxon>
        <taxon>Candidatus Tenderia</taxon>
    </lineage>
</organism>
<dbReference type="InterPro" id="IPR011757">
    <property type="entry name" value="Lytic_transglycosylase_MltB"/>
</dbReference>
<evidence type="ECO:0000256" key="2">
    <source>
        <dbReference type="SAM" id="SignalP"/>
    </source>
</evidence>
<feature type="active site" evidence="1">
    <location>
        <position position="119"/>
    </location>
</feature>
<dbReference type="Gene3D" id="1.10.530.10">
    <property type="match status" value="1"/>
</dbReference>